<dbReference type="Proteomes" id="UP000271624">
    <property type="component" value="Unassembled WGS sequence"/>
</dbReference>
<dbReference type="OrthoDB" id="420027at2"/>
<proteinExistence type="predicted"/>
<protein>
    <recommendedName>
        <fullName evidence="3">DUF3891 domain-containing protein</fullName>
    </recommendedName>
</protein>
<dbReference type="RefSeq" id="WP_127077708.1">
    <property type="nucleotide sequence ID" value="NZ_RSCL01000001.1"/>
</dbReference>
<keyword evidence="2" id="KW-1185">Reference proteome</keyword>
<name>A0A433VTS0_9CYAN</name>
<dbReference type="EMBL" id="RSCL01000001">
    <property type="protein sequence ID" value="RUT09530.1"/>
    <property type="molecule type" value="Genomic_DNA"/>
</dbReference>
<evidence type="ECO:0000313" key="2">
    <source>
        <dbReference type="Proteomes" id="UP000271624"/>
    </source>
</evidence>
<evidence type="ECO:0000313" key="1">
    <source>
        <dbReference type="EMBL" id="RUT09530.1"/>
    </source>
</evidence>
<sequence length="250" mass="29016">MIVNLHEQGWEVIYHRAHALLAAQIAGNWHPELRPQRWLETISAISHHDDLEKEWEGNHLTPAGAPRDFTLEKEVDLERVRKLTQNAQYRGRWVAMLISMHMSFLIEGMRGESKEIDEFLDEQIANQQKWIEELEITKDDAAKAYAFFQWCDRMSLILCNKEVPEGTTSAEETDDFRALEIAKDGDGQSYSVSMRSDGNITVKPWAFKDDKFTVRLEATYLDQLQFTDNNELTEALQKAPIKTLEWTFAK</sequence>
<reference evidence="1" key="2">
    <citation type="journal article" date="2019" name="Genome Biol. Evol.">
        <title>Day and night: Metabolic profiles and evolutionary relationships of six axenic non-marine cyanobacteria.</title>
        <authorList>
            <person name="Will S.E."/>
            <person name="Henke P."/>
            <person name="Boedeker C."/>
            <person name="Huang S."/>
            <person name="Brinkmann H."/>
            <person name="Rohde M."/>
            <person name="Jarek M."/>
            <person name="Friedl T."/>
            <person name="Seufert S."/>
            <person name="Schumacher M."/>
            <person name="Overmann J."/>
            <person name="Neumann-Schaal M."/>
            <person name="Petersen J."/>
        </authorList>
    </citation>
    <scope>NUCLEOTIDE SEQUENCE [LARGE SCALE GENOMIC DNA]</scope>
    <source>
        <strain evidence="1">PCC 7102</strain>
    </source>
</reference>
<evidence type="ECO:0008006" key="3">
    <source>
        <dbReference type="Google" id="ProtNLM"/>
    </source>
</evidence>
<dbReference type="Pfam" id="PF13030">
    <property type="entry name" value="DUF3891"/>
    <property type="match status" value="1"/>
</dbReference>
<dbReference type="InterPro" id="IPR024992">
    <property type="entry name" value="DUF3891"/>
</dbReference>
<reference evidence="1" key="1">
    <citation type="submission" date="2018-12" db="EMBL/GenBank/DDBJ databases">
        <authorList>
            <person name="Will S."/>
            <person name="Neumann-Schaal M."/>
            <person name="Henke P."/>
        </authorList>
    </citation>
    <scope>NUCLEOTIDE SEQUENCE</scope>
    <source>
        <strain evidence="1">PCC 7102</strain>
    </source>
</reference>
<gene>
    <name evidence="1" type="ORF">DSM106972_000240</name>
</gene>
<dbReference type="AlphaFoldDB" id="A0A433VTS0"/>
<organism evidence="1 2">
    <name type="scientific">Dulcicalothrix desertica PCC 7102</name>
    <dbReference type="NCBI Taxonomy" id="232991"/>
    <lineage>
        <taxon>Bacteria</taxon>
        <taxon>Bacillati</taxon>
        <taxon>Cyanobacteriota</taxon>
        <taxon>Cyanophyceae</taxon>
        <taxon>Nostocales</taxon>
        <taxon>Calotrichaceae</taxon>
        <taxon>Dulcicalothrix</taxon>
    </lineage>
</organism>
<comment type="caution">
    <text evidence="1">The sequence shown here is derived from an EMBL/GenBank/DDBJ whole genome shotgun (WGS) entry which is preliminary data.</text>
</comment>
<accession>A0A433VTS0</accession>